<dbReference type="Proteomes" id="UP001597452">
    <property type="component" value="Unassembled WGS sequence"/>
</dbReference>
<evidence type="ECO:0000313" key="3">
    <source>
        <dbReference type="Proteomes" id="UP001597452"/>
    </source>
</evidence>
<proteinExistence type="predicted"/>
<dbReference type="SUPFAM" id="SSF54593">
    <property type="entry name" value="Glyoxalase/Bleomycin resistance protein/Dihydroxybiphenyl dioxygenase"/>
    <property type="match status" value="1"/>
</dbReference>
<name>A0ABW5Q7G3_9BACI</name>
<accession>A0ABW5Q7G3</accession>
<feature type="domain" description="VOC" evidence="1">
    <location>
        <begin position="2"/>
        <end position="116"/>
    </location>
</feature>
<comment type="caution">
    <text evidence="2">The sequence shown here is derived from an EMBL/GenBank/DDBJ whole genome shotgun (WGS) entry which is preliminary data.</text>
</comment>
<dbReference type="EMBL" id="JBHUMZ010000010">
    <property type="protein sequence ID" value="MFD2637777.1"/>
    <property type="molecule type" value="Genomic_DNA"/>
</dbReference>
<organism evidence="2 3">
    <name type="scientific">Piscibacillus salipiscarius</name>
    <dbReference type="NCBI Taxonomy" id="299480"/>
    <lineage>
        <taxon>Bacteria</taxon>
        <taxon>Bacillati</taxon>
        <taxon>Bacillota</taxon>
        <taxon>Bacilli</taxon>
        <taxon>Bacillales</taxon>
        <taxon>Bacillaceae</taxon>
        <taxon>Piscibacillus</taxon>
    </lineage>
</organism>
<dbReference type="PROSITE" id="PS51819">
    <property type="entry name" value="VOC"/>
    <property type="match status" value="1"/>
</dbReference>
<gene>
    <name evidence="2" type="ORF">ACFSW4_02670</name>
</gene>
<dbReference type="Pfam" id="PF18711">
    <property type="entry name" value="TxDE"/>
    <property type="match status" value="1"/>
</dbReference>
<dbReference type="RefSeq" id="WP_054753675.1">
    <property type="nucleotide sequence ID" value="NZ_JBHUMZ010000010.1"/>
</dbReference>
<dbReference type="Gene3D" id="3.10.180.10">
    <property type="entry name" value="2,3-Dihydroxybiphenyl 1,2-Dioxygenase, domain 1"/>
    <property type="match status" value="1"/>
</dbReference>
<sequence>MHIKKVILRTRNIESMKQFYTKTLGMTLNEESENRFQVLAGASLLEFTSHNVKGNPYYHFALDIPSNKFSEAKAWAKSKVKLNLEDGEDEADFSHLSAHSIYFYDPAGNIVEFICRHSYAEKSEVPFSANSILNISEMSLTVGNAVTTGHQLMELGLNERDGDPISGSSLNFMGENSNGPFLLLIQPGRRWIFSDKQSEIHPIEMTLDTNERLIVNDHHEFLIAKSR</sequence>
<dbReference type="InterPro" id="IPR004360">
    <property type="entry name" value="Glyas_Fos-R_dOase_dom"/>
</dbReference>
<dbReference type="InterPro" id="IPR040553">
    <property type="entry name" value="TxDE"/>
</dbReference>
<dbReference type="InterPro" id="IPR029068">
    <property type="entry name" value="Glyas_Bleomycin-R_OHBP_Dase"/>
</dbReference>
<protein>
    <submittedName>
        <fullName evidence="2">VOC family protein</fullName>
    </submittedName>
</protein>
<reference evidence="3" key="1">
    <citation type="journal article" date="2019" name="Int. J. Syst. Evol. Microbiol.">
        <title>The Global Catalogue of Microorganisms (GCM) 10K type strain sequencing project: providing services to taxonomists for standard genome sequencing and annotation.</title>
        <authorList>
            <consortium name="The Broad Institute Genomics Platform"/>
            <consortium name="The Broad Institute Genome Sequencing Center for Infectious Disease"/>
            <person name="Wu L."/>
            <person name="Ma J."/>
        </authorList>
    </citation>
    <scope>NUCLEOTIDE SEQUENCE [LARGE SCALE GENOMIC DNA]</scope>
    <source>
        <strain evidence="3">TISTR 1571</strain>
    </source>
</reference>
<evidence type="ECO:0000313" key="2">
    <source>
        <dbReference type="EMBL" id="MFD2637777.1"/>
    </source>
</evidence>
<keyword evidence="3" id="KW-1185">Reference proteome</keyword>
<dbReference type="InterPro" id="IPR037523">
    <property type="entry name" value="VOC_core"/>
</dbReference>
<dbReference type="Pfam" id="PF00903">
    <property type="entry name" value="Glyoxalase"/>
    <property type="match status" value="1"/>
</dbReference>
<evidence type="ECO:0000259" key="1">
    <source>
        <dbReference type="PROSITE" id="PS51819"/>
    </source>
</evidence>